<gene>
    <name evidence="1" type="ORF">ALO64_00877</name>
</gene>
<dbReference type="Proteomes" id="UP000050455">
    <property type="component" value="Unassembled WGS sequence"/>
</dbReference>
<dbReference type="AlphaFoldDB" id="A0A0P9WAP6"/>
<dbReference type="PATRIC" id="fig|86176.4.peg.959"/>
<organism evidence="1 2">
    <name type="scientific">Pseudomonas meliae</name>
    <dbReference type="NCBI Taxonomy" id="86176"/>
    <lineage>
        <taxon>Bacteria</taxon>
        <taxon>Pseudomonadati</taxon>
        <taxon>Pseudomonadota</taxon>
        <taxon>Gammaproteobacteria</taxon>
        <taxon>Pseudomonadales</taxon>
        <taxon>Pseudomonadaceae</taxon>
        <taxon>Pseudomonas</taxon>
    </lineage>
</organism>
<name>A0A0P9WAP6_9PSED</name>
<sequence>MKPWLNALKDLVIRMLARAFYDFIRDHWKDWF</sequence>
<evidence type="ECO:0000313" key="1">
    <source>
        <dbReference type="EMBL" id="KPX80403.1"/>
    </source>
</evidence>
<proteinExistence type="predicted"/>
<keyword evidence="2" id="KW-1185">Reference proteome</keyword>
<protein>
    <submittedName>
        <fullName evidence="1">Uncharacterized protein</fullName>
    </submittedName>
</protein>
<evidence type="ECO:0000313" key="2">
    <source>
        <dbReference type="Proteomes" id="UP000050455"/>
    </source>
</evidence>
<accession>A0A0P9WAP6</accession>
<reference evidence="1 2" key="1">
    <citation type="submission" date="2015-09" db="EMBL/GenBank/DDBJ databases">
        <title>Genome announcement of multiple Pseudomonas syringae strains.</title>
        <authorList>
            <person name="Thakur S."/>
            <person name="Wang P.W."/>
            <person name="Gong Y."/>
            <person name="Weir B.S."/>
            <person name="Guttman D.S."/>
        </authorList>
    </citation>
    <scope>NUCLEOTIDE SEQUENCE [LARGE SCALE GENOMIC DNA]</scope>
    <source>
        <strain evidence="1 2">ICMP6289</strain>
    </source>
</reference>
<dbReference type="EMBL" id="LJQT01000456">
    <property type="protein sequence ID" value="KPX80403.1"/>
    <property type="molecule type" value="Genomic_DNA"/>
</dbReference>
<comment type="caution">
    <text evidence="1">The sequence shown here is derived from an EMBL/GenBank/DDBJ whole genome shotgun (WGS) entry which is preliminary data.</text>
</comment>